<dbReference type="CDD" id="cd07951">
    <property type="entry name" value="ED_3B_N_AMMECR1"/>
    <property type="match status" value="1"/>
</dbReference>
<protein>
    <submittedName>
        <fullName evidence="2">Uncharacterized protein, PH0010 family/AmmeMemoRadiSam system protein A/AmmeMemoRadiSam system protein B</fullName>
    </submittedName>
</protein>
<proteinExistence type="predicted"/>
<dbReference type="PANTHER" id="PTHR13016">
    <property type="entry name" value="AMMECR1 HOMOLOG"/>
    <property type="match status" value="1"/>
</dbReference>
<dbReference type="PROSITE" id="PS51112">
    <property type="entry name" value="AMMECR1"/>
    <property type="match status" value="1"/>
</dbReference>
<dbReference type="GO" id="GO:0016702">
    <property type="term" value="F:oxidoreductase activity, acting on single donors with incorporation of molecular oxygen, incorporation of two atoms of oxygen"/>
    <property type="evidence" value="ECO:0007669"/>
    <property type="project" value="UniProtKB-ARBA"/>
</dbReference>
<dbReference type="EMBL" id="FWXW01000006">
    <property type="protein sequence ID" value="SMC76151.1"/>
    <property type="molecule type" value="Genomic_DNA"/>
</dbReference>
<evidence type="ECO:0000313" key="2">
    <source>
        <dbReference type="EMBL" id="SMC76151.1"/>
    </source>
</evidence>
<name>A0A1W2BTE2_9FIRM</name>
<dbReference type="Pfam" id="PF01871">
    <property type="entry name" value="AMMECR1"/>
    <property type="match status" value="1"/>
</dbReference>
<dbReference type="SUPFAM" id="SSF143447">
    <property type="entry name" value="AMMECR1-like"/>
    <property type="match status" value="1"/>
</dbReference>
<dbReference type="InterPro" id="IPR027485">
    <property type="entry name" value="AMMECR1_N"/>
</dbReference>
<feature type="domain" description="AMMECR1" evidence="1">
    <location>
        <begin position="291"/>
        <end position="461"/>
    </location>
</feature>
<dbReference type="RefSeq" id="WP_084235041.1">
    <property type="nucleotide sequence ID" value="NZ_FWXW01000006.1"/>
</dbReference>
<evidence type="ECO:0000313" key="3">
    <source>
        <dbReference type="Proteomes" id="UP000192790"/>
    </source>
</evidence>
<keyword evidence="3" id="KW-1185">Reference proteome</keyword>
<dbReference type="Gene3D" id="3.40.830.10">
    <property type="entry name" value="LigB-like"/>
    <property type="match status" value="1"/>
</dbReference>
<dbReference type="InterPro" id="IPR036071">
    <property type="entry name" value="AMMECR1_dom_sf"/>
</dbReference>
<dbReference type="Pfam" id="PF02900">
    <property type="entry name" value="LigB"/>
    <property type="match status" value="1"/>
</dbReference>
<dbReference type="OrthoDB" id="159752at2"/>
<dbReference type="SUPFAM" id="SSF53213">
    <property type="entry name" value="LigB-like"/>
    <property type="match status" value="1"/>
</dbReference>
<dbReference type="GO" id="GO:0008198">
    <property type="term" value="F:ferrous iron binding"/>
    <property type="evidence" value="ECO:0007669"/>
    <property type="project" value="InterPro"/>
</dbReference>
<reference evidence="2 3" key="1">
    <citation type="submission" date="2017-04" db="EMBL/GenBank/DDBJ databases">
        <authorList>
            <person name="Afonso C.L."/>
            <person name="Miller P.J."/>
            <person name="Scott M.A."/>
            <person name="Spackman E."/>
            <person name="Goraichik I."/>
            <person name="Dimitrov K.M."/>
            <person name="Suarez D.L."/>
            <person name="Swayne D.E."/>
        </authorList>
    </citation>
    <scope>NUCLEOTIDE SEQUENCE [LARGE SCALE GENOMIC DNA]</scope>
    <source>
        <strain evidence="2 3">DSM 12816</strain>
    </source>
</reference>
<accession>A0A1W2BTE2</accession>
<gene>
    <name evidence="2" type="ORF">SAMN02745168_2363</name>
</gene>
<dbReference type="InterPro" id="IPR027623">
    <property type="entry name" value="AmmeMemoSam_A"/>
</dbReference>
<dbReference type="InterPro" id="IPR004183">
    <property type="entry name" value="Xdiol_dOase_suB"/>
</dbReference>
<dbReference type="Proteomes" id="UP000192790">
    <property type="component" value="Unassembled WGS sequence"/>
</dbReference>
<organism evidence="2 3">
    <name type="scientific">Papillibacter cinnamivorans DSM 12816</name>
    <dbReference type="NCBI Taxonomy" id="1122930"/>
    <lineage>
        <taxon>Bacteria</taxon>
        <taxon>Bacillati</taxon>
        <taxon>Bacillota</taxon>
        <taxon>Clostridia</taxon>
        <taxon>Eubacteriales</taxon>
        <taxon>Oscillospiraceae</taxon>
        <taxon>Papillibacter</taxon>
    </lineage>
</organism>
<dbReference type="PANTHER" id="PTHR13016:SF0">
    <property type="entry name" value="AMME SYNDROME CANDIDATE GENE 1 PROTEIN"/>
    <property type="match status" value="1"/>
</dbReference>
<dbReference type="InterPro" id="IPR023473">
    <property type="entry name" value="AMMECR1"/>
</dbReference>
<sequence>MSVISAYIVPHPPIILPAVGRGEEKKIQKTADSFRMVSRKISEVKPETVVVISPHSVMYRDYIHISPGPSASGDFGQFGAPQVSVKKDYDMEFVSALVREAESAGISAGTEGERDRSLDHGVLVPLCFLEQQYRSYRIVRVSLSGLPLSDHYVFGTCITKAAERLGRKTVILASGDLSHRLKEDGPYGLSPEGPVFDAEVTAAMKTADFSRFLRFNAAFCESAAECGLRSFVEMAGALDGKAVESEFLSYEGPFGVGYALCCYTVTGDAEDRRFLQLRSEERKERPPEKKAGGDPYVNLARESLETRVRTGKSLPRPASLPEQMLKNRAGVFVSLKKEGRLRGCIGTISPAAPCVADEIIRNAVSAGLEDPRFDPVRAEELPELTYSVDVLQKPEPISSPDELDVKRYGVIVSRGWRRGLLLPNLEGVDTPGDQISIALQKAGISPREAFSMERFEVVRHK</sequence>
<dbReference type="AlphaFoldDB" id="A0A1W2BTE2"/>
<evidence type="ECO:0000259" key="1">
    <source>
        <dbReference type="PROSITE" id="PS51112"/>
    </source>
</evidence>
<dbReference type="InterPro" id="IPR002733">
    <property type="entry name" value="AMMECR1_domain"/>
</dbReference>
<dbReference type="Gene3D" id="3.30.700.20">
    <property type="entry name" value="Hypothetical protein ph0010, domain 1"/>
    <property type="match status" value="1"/>
</dbReference>
<dbReference type="NCBIfam" id="TIGR00296">
    <property type="entry name" value="TIGR00296 family protein"/>
    <property type="match status" value="1"/>
</dbReference>
<dbReference type="STRING" id="1122930.SAMN02745168_2363"/>
<dbReference type="NCBIfam" id="TIGR04336">
    <property type="entry name" value="AmmeMemoSam_B"/>
    <property type="match status" value="1"/>
</dbReference>
<dbReference type="NCBIfam" id="TIGR04335">
    <property type="entry name" value="AmmeMemoSam_A"/>
    <property type="match status" value="1"/>
</dbReference>